<keyword evidence="1" id="KW-1133">Transmembrane helix</keyword>
<keyword evidence="1" id="KW-0812">Transmembrane</keyword>
<comment type="caution">
    <text evidence="2">The sequence shown here is derived from an EMBL/GenBank/DDBJ whole genome shotgun (WGS) entry which is preliminary data.</text>
</comment>
<dbReference type="Proteomes" id="UP001146351">
    <property type="component" value="Unassembled WGS sequence"/>
</dbReference>
<proteinExistence type="predicted"/>
<evidence type="ECO:0000313" key="2">
    <source>
        <dbReference type="EMBL" id="KAJ5183830.1"/>
    </source>
</evidence>
<gene>
    <name evidence="2" type="ORF">N7492_001446</name>
</gene>
<feature type="transmembrane region" description="Helical" evidence="1">
    <location>
        <begin position="34"/>
        <end position="54"/>
    </location>
</feature>
<dbReference type="EMBL" id="JAPQKO010000001">
    <property type="protein sequence ID" value="KAJ5183830.1"/>
    <property type="molecule type" value="Genomic_DNA"/>
</dbReference>
<keyword evidence="1" id="KW-0472">Membrane</keyword>
<keyword evidence="3" id="KW-1185">Reference proteome</keyword>
<evidence type="ECO:0000313" key="3">
    <source>
        <dbReference type="Proteomes" id="UP001146351"/>
    </source>
</evidence>
<sequence length="128" mass="14246">MTQAGVSALWSLIDFILLCIRHDAHPVAGIIIDLLFLLATGAVGILAAVSVSTSSSSYPMVLTMEFPLLLLTAILHFVFFVRAIVAYRRKRRNRKAGYRPDSYSMHNGTAENLIPMENRRVLNGHSEF</sequence>
<name>A0A9W9ISD5_9EURO</name>
<dbReference type="AlphaFoldDB" id="A0A9W9ISD5"/>
<feature type="transmembrane region" description="Helical" evidence="1">
    <location>
        <begin position="66"/>
        <end position="85"/>
    </location>
</feature>
<accession>A0A9W9ISD5</accession>
<evidence type="ECO:0000256" key="1">
    <source>
        <dbReference type="SAM" id="Phobius"/>
    </source>
</evidence>
<organism evidence="2 3">
    <name type="scientific">Penicillium capsulatum</name>
    <dbReference type="NCBI Taxonomy" id="69766"/>
    <lineage>
        <taxon>Eukaryota</taxon>
        <taxon>Fungi</taxon>
        <taxon>Dikarya</taxon>
        <taxon>Ascomycota</taxon>
        <taxon>Pezizomycotina</taxon>
        <taxon>Eurotiomycetes</taxon>
        <taxon>Eurotiomycetidae</taxon>
        <taxon>Eurotiales</taxon>
        <taxon>Aspergillaceae</taxon>
        <taxon>Penicillium</taxon>
    </lineage>
</organism>
<reference evidence="2" key="1">
    <citation type="submission" date="2022-11" db="EMBL/GenBank/DDBJ databases">
        <authorList>
            <person name="Petersen C."/>
        </authorList>
    </citation>
    <scope>NUCLEOTIDE SEQUENCE</scope>
    <source>
        <strain evidence="2">IBT 21917</strain>
    </source>
</reference>
<reference evidence="2" key="2">
    <citation type="journal article" date="2023" name="IMA Fungus">
        <title>Comparative genomic study of the Penicillium genus elucidates a diverse pangenome and 15 lateral gene transfer events.</title>
        <authorList>
            <person name="Petersen C."/>
            <person name="Sorensen T."/>
            <person name="Nielsen M.R."/>
            <person name="Sondergaard T.E."/>
            <person name="Sorensen J.L."/>
            <person name="Fitzpatrick D.A."/>
            <person name="Frisvad J.C."/>
            <person name="Nielsen K.L."/>
        </authorList>
    </citation>
    <scope>NUCLEOTIDE SEQUENCE</scope>
    <source>
        <strain evidence="2">IBT 21917</strain>
    </source>
</reference>
<protein>
    <submittedName>
        <fullName evidence="2">Uncharacterized protein</fullName>
    </submittedName>
</protein>